<accession>A0A0G0KY42</accession>
<dbReference type="InterPro" id="IPR036365">
    <property type="entry name" value="PGBD-like_sf"/>
</dbReference>
<dbReference type="InterPro" id="IPR036366">
    <property type="entry name" value="PGBDSf"/>
</dbReference>
<comment type="caution">
    <text evidence="2">The sequence shown here is derived from an EMBL/GenBank/DDBJ whole genome shotgun (WGS) entry which is preliminary data.</text>
</comment>
<name>A0A0G0KY42_9BACT</name>
<protein>
    <recommendedName>
        <fullName evidence="1">Peptidoglycan binding-like domain-containing protein</fullName>
    </recommendedName>
</protein>
<evidence type="ECO:0000313" key="3">
    <source>
        <dbReference type="Proteomes" id="UP000034430"/>
    </source>
</evidence>
<evidence type="ECO:0000259" key="1">
    <source>
        <dbReference type="Pfam" id="PF01471"/>
    </source>
</evidence>
<dbReference type="AlphaFoldDB" id="A0A0G0KY42"/>
<evidence type="ECO:0000313" key="2">
    <source>
        <dbReference type="EMBL" id="KKQ45496.1"/>
    </source>
</evidence>
<dbReference type="EMBL" id="LBTU01000053">
    <property type="protein sequence ID" value="KKQ45496.1"/>
    <property type="molecule type" value="Genomic_DNA"/>
</dbReference>
<organism evidence="2 3">
    <name type="scientific">Candidatus Yanofskybacteria bacterium GW2011_GWC2_37_9</name>
    <dbReference type="NCBI Taxonomy" id="1619028"/>
    <lineage>
        <taxon>Bacteria</taxon>
        <taxon>Candidatus Yanofskyibacteriota</taxon>
    </lineage>
</organism>
<dbReference type="InterPro" id="IPR002477">
    <property type="entry name" value="Peptidoglycan-bd-like"/>
</dbReference>
<dbReference type="SUPFAM" id="SSF47090">
    <property type="entry name" value="PGBD-like"/>
    <property type="match status" value="1"/>
</dbReference>
<reference evidence="2 3" key="1">
    <citation type="journal article" date="2015" name="Nature">
        <title>rRNA introns, odd ribosomes, and small enigmatic genomes across a large radiation of phyla.</title>
        <authorList>
            <person name="Brown C.T."/>
            <person name="Hug L.A."/>
            <person name="Thomas B.C."/>
            <person name="Sharon I."/>
            <person name="Castelle C.J."/>
            <person name="Singh A."/>
            <person name="Wilkins M.J."/>
            <person name="Williams K.H."/>
            <person name="Banfield J.F."/>
        </authorList>
    </citation>
    <scope>NUCLEOTIDE SEQUENCE [LARGE SCALE GENOMIC DNA]</scope>
</reference>
<dbReference type="Pfam" id="PF01471">
    <property type="entry name" value="PG_binding_1"/>
    <property type="match status" value="1"/>
</dbReference>
<feature type="domain" description="Peptidoglycan binding-like" evidence="1">
    <location>
        <begin position="2"/>
        <end position="39"/>
    </location>
</feature>
<dbReference type="Gene3D" id="1.10.101.10">
    <property type="entry name" value="PGBD-like superfamily/PGBD"/>
    <property type="match status" value="1"/>
</dbReference>
<feature type="non-terminal residue" evidence="2">
    <location>
        <position position="1"/>
    </location>
</feature>
<proteinExistence type="predicted"/>
<gene>
    <name evidence="2" type="ORF">US65_C0053G0012</name>
</gene>
<sequence length="44" mass="4836">TGPVTGYYGPLTKQAVINFQKKYNIQQTGIAGPNTRKKLNEISP</sequence>
<dbReference type="Proteomes" id="UP000034430">
    <property type="component" value="Unassembled WGS sequence"/>
</dbReference>